<dbReference type="Pfam" id="PF02931">
    <property type="entry name" value="Neur_chan_LBD"/>
    <property type="match status" value="1"/>
</dbReference>
<evidence type="ECO:0000256" key="10">
    <source>
        <dbReference type="ARBA" id="ARBA00023303"/>
    </source>
</evidence>
<dbReference type="Pfam" id="PF02932">
    <property type="entry name" value="Neur_chan_memb"/>
    <property type="match status" value="1"/>
</dbReference>
<feature type="transmembrane region" description="Helical" evidence="11">
    <location>
        <begin position="395"/>
        <end position="414"/>
    </location>
</feature>
<evidence type="ECO:0000313" key="15">
    <source>
        <dbReference type="RefSeq" id="XP_065670048.1"/>
    </source>
</evidence>
<keyword evidence="5 11" id="KW-0812">Transmembrane</keyword>
<dbReference type="PANTHER" id="PTHR18945">
    <property type="entry name" value="NEUROTRANSMITTER GATED ION CHANNEL"/>
    <property type="match status" value="1"/>
</dbReference>
<dbReference type="InterPro" id="IPR036719">
    <property type="entry name" value="Neuro-gated_channel_TM_sf"/>
</dbReference>
<evidence type="ECO:0000256" key="9">
    <source>
        <dbReference type="ARBA" id="ARBA00023136"/>
    </source>
</evidence>
<name>A0ABM4D6W4_HYDVU</name>
<dbReference type="SUPFAM" id="SSF63712">
    <property type="entry name" value="Nicotinic receptor ligand binding domain-like"/>
    <property type="match status" value="1"/>
</dbReference>
<keyword evidence="3 11" id="KW-0813">Transport</keyword>
<sequence>MKKVLLILLISSYAYCTISLRNADRDVRLVYEELLKNYNTKLRPDYLGDSVNVLVDGTILSFGKVDPTNMKYTVDMYFRQRWNDCRLRHNLTEKLTIISGSDYPSNIIWTPDTFFLNSVSSIFHHVTVNNHKIDIYPNGFIFWGTRVTASPVCNFNLASYPMDTQICDIKISSYGLSSRHIKYKWLRNPGLRLLIKNMDQFSILSYNTSSFYEKNDMGNEISVLYGKFIFQRQLGFAIFEIYIPSTALVCLSWVALWMPRSCPPVRATLCVLILLTVSTIWGSINAKLPEVSYVKNIDVYMFVTFCCVILNLLEYVVLMNLNAITETFLTKQRKKEKEEKRVSFQKNLIEMQSLQDEKKKMEPKKSVKTMSSADVKALAVVVEQHNVKMAGKLEYYARIILPLLYIIFNIYYWYTGMISYELKRVVF</sequence>
<feature type="transmembrane region" description="Helical" evidence="11">
    <location>
        <begin position="265"/>
        <end position="284"/>
    </location>
</feature>
<organism evidence="14 15">
    <name type="scientific">Hydra vulgaris</name>
    <name type="common">Hydra</name>
    <name type="synonym">Hydra attenuata</name>
    <dbReference type="NCBI Taxonomy" id="6087"/>
    <lineage>
        <taxon>Eukaryota</taxon>
        <taxon>Metazoa</taxon>
        <taxon>Cnidaria</taxon>
        <taxon>Hydrozoa</taxon>
        <taxon>Hydroidolina</taxon>
        <taxon>Anthoathecata</taxon>
        <taxon>Aplanulata</taxon>
        <taxon>Hydridae</taxon>
        <taxon>Hydra</taxon>
    </lineage>
</organism>
<dbReference type="InterPro" id="IPR006201">
    <property type="entry name" value="Neur_channel"/>
</dbReference>
<keyword evidence="4" id="KW-1003">Cell membrane</keyword>
<feature type="chain" id="PRO_5044984447" evidence="11">
    <location>
        <begin position="17"/>
        <end position="427"/>
    </location>
</feature>
<dbReference type="GeneID" id="100199063"/>
<evidence type="ECO:0000259" key="13">
    <source>
        <dbReference type="Pfam" id="PF02932"/>
    </source>
</evidence>
<dbReference type="PRINTS" id="PR00253">
    <property type="entry name" value="GABAARECEPTR"/>
</dbReference>
<keyword evidence="6 11" id="KW-0732">Signal</keyword>
<proteinExistence type="inferred from homology"/>
<dbReference type="InterPro" id="IPR006029">
    <property type="entry name" value="Neurotrans-gated_channel_TM"/>
</dbReference>
<evidence type="ECO:0000256" key="8">
    <source>
        <dbReference type="ARBA" id="ARBA00023065"/>
    </source>
</evidence>
<dbReference type="PROSITE" id="PS00236">
    <property type="entry name" value="NEUROTR_ION_CHANNEL"/>
    <property type="match status" value="1"/>
</dbReference>
<dbReference type="PRINTS" id="PR00252">
    <property type="entry name" value="NRIONCHANNEL"/>
</dbReference>
<dbReference type="InterPro" id="IPR006202">
    <property type="entry name" value="Neur_chan_lig-bd"/>
</dbReference>
<feature type="signal peptide" evidence="11">
    <location>
        <begin position="1"/>
        <end position="16"/>
    </location>
</feature>
<evidence type="ECO:0000256" key="2">
    <source>
        <dbReference type="ARBA" id="ARBA00004236"/>
    </source>
</evidence>
<keyword evidence="8 11" id="KW-0406">Ion transport</keyword>
<dbReference type="Proteomes" id="UP001652625">
    <property type="component" value="Chromosome 12"/>
</dbReference>
<comment type="similarity">
    <text evidence="11">Belongs to the ligand-gated ion channel (TC 1.A.9) family.</text>
</comment>
<evidence type="ECO:0000313" key="14">
    <source>
        <dbReference type="Proteomes" id="UP001652625"/>
    </source>
</evidence>
<protein>
    <submittedName>
        <fullName evidence="15">Gamma-aminobutyric acid receptor subunit pi isoform X5</fullName>
    </submittedName>
</protein>
<keyword evidence="15" id="KW-0675">Receptor</keyword>
<evidence type="ECO:0000256" key="3">
    <source>
        <dbReference type="ARBA" id="ARBA00022448"/>
    </source>
</evidence>
<keyword evidence="9 11" id="KW-0472">Membrane</keyword>
<evidence type="ECO:0000256" key="11">
    <source>
        <dbReference type="RuleBase" id="RU000687"/>
    </source>
</evidence>
<dbReference type="Gene3D" id="1.20.58.390">
    <property type="entry name" value="Neurotransmitter-gated ion-channel transmembrane domain"/>
    <property type="match status" value="1"/>
</dbReference>
<dbReference type="Gene3D" id="2.70.170.10">
    <property type="entry name" value="Neurotransmitter-gated ion-channel ligand-binding domain"/>
    <property type="match status" value="1"/>
</dbReference>
<evidence type="ECO:0000256" key="1">
    <source>
        <dbReference type="ARBA" id="ARBA00004141"/>
    </source>
</evidence>
<evidence type="ECO:0000256" key="4">
    <source>
        <dbReference type="ARBA" id="ARBA00022475"/>
    </source>
</evidence>
<dbReference type="SUPFAM" id="SSF90112">
    <property type="entry name" value="Neurotransmitter-gated ion-channel transmembrane pore"/>
    <property type="match status" value="1"/>
</dbReference>
<dbReference type="RefSeq" id="XP_065670048.1">
    <property type="nucleotide sequence ID" value="XM_065813976.1"/>
</dbReference>
<feature type="transmembrane region" description="Helical" evidence="11">
    <location>
        <begin position="234"/>
        <end position="258"/>
    </location>
</feature>
<dbReference type="InterPro" id="IPR036734">
    <property type="entry name" value="Neur_chan_lig-bd_sf"/>
</dbReference>
<comment type="subcellular location">
    <subcellularLocation>
        <location evidence="2">Cell membrane</location>
    </subcellularLocation>
    <subcellularLocation>
        <location evidence="1">Membrane</location>
        <topology evidence="1">Multi-pass membrane protein</topology>
    </subcellularLocation>
</comment>
<keyword evidence="14" id="KW-1185">Reference proteome</keyword>
<dbReference type="InterPro" id="IPR018000">
    <property type="entry name" value="Neurotransmitter_ion_chnl_CS"/>
</dbReference>
<feature type="transmembrane region" description="Helical" evidence="11">
    <location>
        <begin position="299"/>
        <end position="324"/>
    </location>
</feature>
<feature type="domain" description="Neurotransmitter-gated ion-channel transmembrane" evidence="13">
    <location>
        <begin position="241"/>
        <end position="369"/>
    </location>
</feature>
<feature type="domain" description="Neurotransmitter-gated ion-channel ligand-binding" evidence="12">
    <location>
        <begin position="30"/>
        <end position="214"/>
    </location>
</feature>
<evidence type="ECO:0000259" key="12">
    <source>
        <dbReference type="Pfam" id="PF02931"/>
    </source>
</evidence>
<reference evidence="15" key="1">
    <citation type="submission" date="2025-08" db="UniProtKB">
        <authorList>
            <consortium name="RefSeq"/>
        </authorList>
    </citation>
    <scope>IDENTIFICATION</scope>
</reference>
<dbReference type="InterPro" id="IPR006028">
    <property type="entry name" value="GABAA/Glycine_rcpt"/>
</dbReference>
<evidence type="ECO:0000256" key="7">
    <source>
        <dbReference type="ARBA" id="ARBA00022989"/>
    </source>
</evidence>
<evidence type="ECO:0000256" key="6">
    <source>
        <dbReference type="ARBA" id="ARBA00022729"/>
    </source>
</evidence>
<accession>A0ABM4D6W4</accession>
<dbReference type="InterPro" id="IPR038050">
    <property type="entry name" value="Neuro_actylchol_rec"/>
</dbReference>
<gene>
    <name evidence="15" type="primary">LOC100199063</name>
</gene>
<keyword evidence="10 11" id="KW-0407">Ion channel</keyword>
<keyword evidence="7 11" id="KW-1133">Transmembrane helix</keyword>
<evidence type="ECO:0000256" key="5">
    <source>
        <dbReference type="ARBA" id="ARBA00022692"/>
    </source>
</evidence>